<evidence type="ECO:0000313" key="1">
    <source>
        <dbReference type="EMBL" id="MBC8532254.1"/>
    </source>
</evidence>
<name>A0A926D6F7_9FIRM</name>
<keyword evidence="2" id="KW-1185">Reference proteome</keyword>
<dbReference type="RefSeq" id="WP_249317367.1">
    <property type="nucleotide sequence ID" value="NZ_JACRSR010000006.1"/>
</dbReference>
<accession>A0A926D6F7</accession>
<dbReference type="AlphaFoldDB" id="A0A926D6F7"/>
<organism evidence="1 2">
    <name type="scientific">Gehongia tenuis</name>
    <dbReference type="NCBI Taxonomy" id="2763655"/>
    <lineage>
        <taxon>Bacteria</taxon>
        <taxon>Bacillati</taxon>
        <taxon>Bacillota</taxon>
        <taxon>Clostridia</taxon>
        <taxon>Christensenellales</taxon>
        <taxon>Christensenellaceae</taxon>
        <taxon>Gehongia</taxon>
    </lineage>
</organism>
<reference evidence="1" key="1">
    <citation type="submission" date="2020-08" db="EMBL/GenBank/DDBJ databases">
        <title>Genome public.</title>
        <authorList>
            <person name="Liu C."/>
            <person name="Sun Q."/>
        </authorList>
    </citation>
    <scope>NUCLEOTIDE SEQUENCE</scope>
    <source>
        <strain evidence="1">NSJ-53</strain>
    </source>
</reference>
<gene>
    <name evidence="1" type="ORF">H8696_10400</name>
</gene>
<dbReference type="EMBL" id="JACRSR010000006">
    <property type="protein sequence ID" value="MBC8532254.1"/>
    <property type="molecule type" value="Genomic_DNA"/>
</dbReference>
<protein>
    <submittedName>
        <fullName evidence="1">Uncharacterized protein</fullName>
    </submittedName>
</protein>
<comment type="caution">
    <text evidence="1">The sequence shown here is derived from an EMBL/GenBank/DDBJ whole genome shotgun (WGS) entry which is preliminary data.</text>
</comment>
<dbReference type="Proteomes" id="UP000623172">
    <property type="component" value="Unassembled WGS sequence"/>
</dbReference>
<proteinExistence type="predicted"/>
<evidence type="ECO:0000313" key="2">
    <source>
        <dbReference type="Proteomes" id="UP000623172"/>
    </source>
</evidence>
<sequence>MYINADMRSYIISCAATLSYYEALLEHPPERLHVPVRDAKMAKAYCGRVLDELMREVDEDQAVEVVRYSTRCDLRVVPNERMAAKRELIVVDPRDIETLLRDSISDCALCLKTGKEIKRCDKRKRLLRLGITPKS</sequence>